<dbReference type="AlphaFoldDB" id="A0A918JKZ2"/>
<gene>
    <name evidence="1" type="ORF">GCM10011450_12530</name>
</gene>
<proteinExistence type="predicted"/>
<dbReference type="EMBL" id="BMYS01000006">
    <property type="protein sequence ID" value="GGW83896.1"/>
    <property type="molecule type" value="Genomic_DNA"/>
</dbReference>
<reference evidence="1" key="2">
    <citation type="submission" date="2020-09" db="EMBL/GenBank/DDBJ databases">
        <authorList>
            <person name="Sun Q."/>
            <person name="Kim S."/>
        </authorList>
    </citation>
    <scope>NUCLEOTIDE SEQUENCE</scope>
    <source>
        <strain evidence="1">KCTC 23732</strain>
    </source>
</reference>
<dbReference type="RefSeq" id="WP_169293443.1">
    <property type="nucleotide sequence ID" value="NZ_BAABFY010000054.1"/>
</dbReference>
<evidence type="ECO:0000313" key="2">
    <source>
        <dbReference type="Proteomes" id="UP000608345"/>
    </source>
</evidence>
<dbReference type="Proteomes" id="UP000608345">
    <property type="component" value="Unassembled WGS sequence"/>
</dbReference>
<comment type="caution">
    <text evidence="1">The sequence shown here is derived from an EMBL/GenBank/DDBJ whole genome shotgun (WGS) entry which is preliminary data.</text>
</comment>
<organism evidence="1 2">
    <name type="scientific">Advenella faeciporci</name>
    <dbReference type="NCBI Taxonomy" id="797535"/>
    <lineage>
        <taxon>Bacteria</taxon>
        <taxon>Pseudomonadati</taxon>
        <taxon>Pseudomonadota</taxon>
        <taxon>Betaproteobacteria</taxon>
        <taxon>Burkholderiales</taxon>
        <taxon>Alcaligenaceae</taxon>
    </lineage>
</organism>
<protein>
    <submittedName>
        <fullName evidence="1">Uncharacterized protein</fullName>
    </submittedName>
</protein>
<accession>A0A918JKZ2</accession>
<name>A0A918JKZ2_9BURK</name>
<keyword evidence="2" id="KW-1185">Reference proteome</keyword>
<evidence type="ECO:0000313" key="1">
    <source>
        <dbReference type="EMBL" id="GGW83896.1"/>
    </source>
</evidence>
<reference evidence="1" key="1">
    <citation type="journal article" date="2014" name="Int. J. Syst. Evol. Microbiol.">
        <title>Complete genome sequence of Corynebacterium casei LMG S-19264T (=DSM 44701T), isolated from a smear-ripened cheese.</title>
        <authorList>
            <consortium name="US DOE Joint Genome Institute (JGI-PGF)"/>
            <person name="Walter F."/>
            <person name="Albersmeier A."/>
            <person name="Kalinowski J."/>
            <person name="Ruckert C."/>
        </authorList>
    </citation>
    <scope>NUCLEOTIDE SEQUENCE</scope>
    <source>
        <strain evidence="1">KCTC 23732</strain>
    </source>
</reference>
<sequence>MKGQDIVILLKLICLKKQEEEGNLNQPARGTGVDEPYSIRGLAASLGISKTEVHASINRSLFSGLAIKDRITGRIRPNHRALGNFITHGLKYVFPVKPGGITRGIPTAFAAPMLNSLLISPGEYIYIWPDAEGKIMGQFVEPLFKSVPEAVKNDEQLYEYLALIDAIRLGRPREAGLAAKLLEERLLKK</sequence>